<reference evidence="2" key="1">
    <citation type="submission" date="2016-11" db="UniProtKB">
        <authorList>
            <consortium name="WormBaseParasite"/>
        </authorList>
    </citation>
    <scope>IDENTIFICATION</scope>
    <source>
        <strain evidence="2">KR3021</strain>
    </source>
</reference>
<sequence>MALALNIYTVLLFIIDLFSTILYVLLLIFLIKMLATKNSKITKHFFSLFVMNGLFNLLFVFEEYLTFRIPRMKLFQTFYLIVLPSMNLPGKILALNRSLEMLLSLFSVNIAFNRFSSIYWPMYYSVLWSNFKLFMLMMWPFTICIPYFLYLMQFFVTLELDSSIEMLNFVTPNTTVAEEIINISKQEIMLTKFSITNFAVALCIAFINILIIFAEMHNLNILYEICIFLFFITKSVFTFFAPYTLLILSNEIRMKFFTFIGFKQTQIDKSSVNTVKSVII</sequence>
<name>A0AC35U8L3_9BILA</name>
<proteinExistence type="predicted"/>
<evidence type="ECO:0000313" key="2">
    <source>
        <dbReference type="WBParaSite" id="RSKR_0000877333.1"/>
    </source>
</evidence>
<dbReference type="Proteomes" id="UP000095286">
    <property type="component" value="Unplaced"/>
</dbReference>
<accession>A0AC35U8L3</accession>
<evidence type="ECO:0000313" key="1">
    <source>
        <dbReference type="Proteomes" id="UP000095286"/>
    </source>
</evidence>
<protein>
    <submittedName>
        <fullName evidence="2">Serpentine receptor class gamma</fullName>
    </submittedName>
</protein>
<dbReference type="WBParaSite" id="RSKR_0000877333.1">
    <property type="protein sequence ID" value="RSKR_0000877333.1"/>
    <property type="gene ID" value="RSKR_0000877333"/>
</dbReference>
<organism evidence="1 2">
    <name type="scientific">Rhabditophanes sp. KR3021</name>
    <dbReference type="NCBI Taxonomy" id="114890"/>
    <lineage>
        <taxon>Eukaryota</taxon>
        <taxon>Metazoa</taxon>
        <taxon>Ecdysozoa</taxon>
        <taxon>Nematoda</taxon>
        <taxon>Chromadorea</taxon>
        <taxon>Rhabditida</taxon>
        <taxon>Tylenchina</taxon>
        <taxon>Panagrolaimomorpha</taxon>
        <taxon>Strongyloidoidea</taxon>
        <taxon>Alloionematidae</taxon>
        <taxon>Rhabditophanes</taxon>
    </lineage>
</organism>